<dbReference type="EMBL" id="AFGF01000107">
    <property type="protein sequence ID" value="EGO63515.1"/>
    <property type="molecule type" value="Genomic_DNA"/>
</dbReference>
<gene>
    <name evidence="3" type="ORF">ALO_12436</name>
</gene>
<accession>F7NK74</accession>
<comment type="caution">
    <text evidence="3">The sequence shown here is derived from an EMBL/GenBank/DDBJ whole genome shotgun (WGS) entry which is preliminary data.</text>
</comment>
<feature type="compositionally biased region" description="Basic and acidic residues" evidence="1">
    <location>
        <begin position="443"/>
        <end position="461"/>
    </location>
</feature>
<dbReference type="STRING" id="1009370.ALO_12436"/>
<name>F7NK74_9FIRM</name>
<evidence type="ECO:0000259" key="2">
    <source>
        <dbReference type="Pfam" id="PF04466"/>
    </source>
</evidence>
<evidence type="ECO:0000313" key="4">
    <source>
        <dbReference type="Proteomes" id="UP000003240"/>
    </source>
</evidence>
<protein>
    <submittedName>
        <fullName evidence="3">Putative phage terminase, large subunit</fullName>
    </submittedName>
</protein>
<dbReference type="AlphaFoldDB" id="F7NK74"/>
<proteinExistence type="predicted"/>
<dbReference type="Proteomes" id="UP000003240">
    <property type="component" value="Unassembled WGS sequence"/>
</dbReference>
<keyword evidence="4" id="KW-1185">Reference proteome</keyword>
<dbReference type="PANTHER" id="PTHR39184">
    <property type="match status" value="1"/>
</dbReference>
<sequence length="467" mass="53937">MANVIRVQFNPIFREFNRTRCRYRAAKGSAGSGKSVDIAQDFVVKLMDDKYAGANLLVVRKIDESNRDSTYAEVKAAINRVCGDMASALWTVRQSPLEMVCNKTGNKIIFRGMKDDSQREKIKSVTFERGKLCWIWLEEATEFDEDDVDILDDRLRGELLNPNLYYQMTFSFNPVDANHWIKAKYFDIESPDIFTHHSTYRDNRFIDEAYYRRMELRKIQDPEGYKVYGEGEWGVTGGRFFTSWSKTIHVCKPFAIPTGWLRFRSMDWGSYRPYAVGWYAVDYDSMIWKYRELYGYGGKPNVGTGENARQVAMKIVEAEKEDREISYGVLDSACWNASGTTGPTVAEEINNVLSEYKKTTFAKSEKGRENGAEQLKLRLDGYKGRDGKQVPGIVFFETCFHNIRTIPVLTHDKRQPEKVDTTGEDHCFDETAYALTSRPWTPKKPEPEGKRDAYSRKRDNGLDWMAM</sequence>
<dbReference type="eggNOG" id="COG1783">
    <property type="taxonomic scope" value="Bacteria"/>
</dbReference>
<dbReference type="RefSeq" id="WP_004096100.1">
    <property type="nucleotide sequence ID" value="NZ_AFGF01000107.1"/>
</dbReference>
<reference evidence="3 4" key="1">
    <citation type="journal article" date="2011" name="EMBO J.">
        <title>Structural diversity of bacterial flagellar motors.</title>
        <authorList>
            <person name="Chen S."/>
            <person name="Beeby M."/>
            <person name="Murphy G.E."/>
            <person name="Leadbetter J.R."/>
            <person name="Hendrixson D.R."/>
            <person name="Briegel A."/>
            <person name="Li Z."/>
            <person name="Shi J."/>
            <person name="Tocheva E.I."/>
            <person name="Muller A."/>
            <person name="Dobro M.J."/>
            <person name="Jensen G.J."/>
        </authorList>
    </citation>
    <scope>NUCLEOTIDE SEQUENCE [LARGE SCALE GENOMIC DNA]</scope>
    <source>
        <strain evidence="3 4">DSM 6540</strain>
    </source>
</reference>
<feature type="domain" description="Phage terminase large subunit N-terminal" evidence="2">
    <location>
        <begin position="22"/>
        <end position="232"/>
    </location>
</feature>
<dbReference type="InterPro" id="IPR006437">
    <property type="entry name" value="Phage_terminase_lsu"/>
</dbReference>
<evidence type="ECO:0000256" key="1">
    <source>
        <dbReference type="SAM" id="MobiDB-lite"/>
    </source>
</evidence>
<feature type="region of interest" description="Disordered" evidence="1">
    <location>
        <begin position="435"/>
        <end position="467"/>
    </location>
</feature>
<dbReference type="InterPro" id="IPR027417">
    <property type="entry name" value="P-loop_NTPase"/>
</dbReference>
<dbReference type="NCBIfam" id="TIGR01547">
    <property type="entry name" value="phage_term_2"/>
    <property type="match status" value="1"/>
</dbReference>
<evidence type="ECO:0000313" key="3">
    <source>
        <dbReference type="EMBL" id="EGO63515.1"/>
    </source>
</evidence>
<dbReference type="Pfam" id="PF04466">
    <property type="entry name" value="Terminase_3"/>
    <property type="match status" value="1"/>
</dbReference>
<dbReference type="InterPro" id="IPR035412">
    <property type="entry name" value="Terminase_L_N"/>
</dbReference>
<dbReference type="InterPro" id="IPR052380">
    <property type="entry name" value="Viral_DNA_packaging_terminase"/>
</dbReference>
<dbReference type="Gene3D" id="3.30.420.280">
    <property type="match status" value="1"/>
</dbReference>
<organism evidence="3 4">
    <name type="scientific">Acetonema longum DSM 6540</name>
    <dbReference type="NCBI Taxonomy" id="1009370"/>
    <lineage>
        <taxon>Bacteria</taxon>
        <taxon>Bacillati</taxon>
        <taxon>Bacillota</taxon>
        <taxon>Negativicutes</taxon>
        <taxon>Acetonemataceae</taxon>
        <taxon>Acetonema</taxon>
    </lineage>
</organism>
<dbReference type="Gene3D" id="3.40.50.300">
    <property type="entry name" value="P-loop containing nucleotide triphosphate hydrolases"/>
    <property type="match status" value="1"/>
</dbReference>
<dbReference type="PANTHER" id="PTHR39184:SF1">
    <property type="entry name" value="PBSX PHAGE TERMINASE LARGE SUBUNIT"/>
    <property type="match status" value="1"/>
</dbReference>